<dbReference type="CDD" id="cd23659">
    <property type="entry name" value="USP_At3g01520-like"/>
    <property type="match status" value="1"/>
</dbReference>
<feature type="compositionally biased region" description="Polar residues" evidence="1">
    <location>
        <begin position="84"/>
        <end position="96"/>
    </location>
</feature>
<dbReference type="Gene3D" id="3.40.50.620">
    <property type="entry name" value="HUPs"/>
    <property type="match status" value="1"/>
</dbReference>
<feature type="compositionally biased region" description="Low complexity" evidence="1">
    <location>
        <begin position="56"/>
        <end position="68"/>
    </location>
</feature>
<feature type="region of interest" description="Disordered" evidence="1">
    <location>
        <begin position="55"/>
        <end position="110"/>
    </location>
</feature>
<dbReference type="PANTHER" id="PTHR31964:SF113">
    <property type="entry name" value="USPA DOMAIN-CONTAINING PROTEIN"/>
    <property type="match status" value="1"/>
</dbReference>
<sequence>MTSISITDKRRVALAYDGSEDARKLFDWSLKNIIRPESDHLILLSAIQRHEKSMASSGGLSLGPLSGSEKPEVAGDEAGKSLPMLSTSPSRFSTAMTEADKHPQGPTARERLESMAKHLSTLKISSEEHILWGDAKVLIPRFTQHHEVDLLIVGSRGLGAVKSVFLGSVSDKCVHECPCPVLVVRNTTI</sequence>
<dbReference type="InterPro" id="IPR014729">
    <property type="entry name" value="Rossmann-like_a/b/a_fold"/>
</dbReference>
<dbReference type="InParanoid" id="A0A1X2HUY5"/>
<keyword evidence="4" id="KW-1185">Reference proteome</keyword>
<proteinExistence type="predicted"/>
<dbReference type="SUPFAM" id="SSF52402">
    <property type="entry name" value="Adenine nucleotide alpha hydrolases-like"/>
    <property type="match status" value="1"/>
</dbReference>
<protein>
    <recommendedName>
        <fullName evidence="2">UspA domain-containing protein</fullName>
    </recommendedName>
</protein>
<feature type="compositionally biased region" description="Basic and acidic residues" evidence="1">
    <location>
        <begin position="98"/>
        <end position="110"/>
    </location>
</feature>
<evidence type="ECO:0000256" key="1">
    <source>
        <dbReference type="SAM" id="MobiDB-lite"/>
    </source>
</evidence>
<feature type="compositionally biased region" description="Basic and acidic residues" evidence="1">
    <location>
        <begin position="69"/>
        <end position="79"/>
    </location>
</feature>
<dbReference type="InterPro" id="IPR006016">
    <property type="entry name" value="UspA"/>
</dbReference>
<feature type="domain" description="UspA" evidence="2">
    <location>
        <begin position="10"/>
        <end position="185"/>
    </location>
</feature>
<evidence type="ECO:0000313" key="3">
    <source>
        <dbReference type="EMBL" id="ORZ03294.1"/>
    </source>
</evidence>
<reference evidence="3 4" key="1">
    <citation type="submission" date="2016-07" db="EMBL/GenBank/DDBJ databases">
        <title>Pervasive Adenine N6-methylation of Active Genes in Fungi.</title>
        <authorList>
            <consortium name="DOE Joint Genome Institute"/>
            <person name="Mondo S.J."/>
            <person name="Dannebaum R.O."/>
            <person name="Kuo R.C."/>
            <person name="Labutti K."/>
            <person name="Haridas S."/>
            <person name="Kuo A."/>
            <person name="Salamov A."/>
            <person name="Ahrendt S.R."/>
            <person name="Lipzen A."/>
            <person name="Sullivan W."/>
            <person name="Andreopoulos W.B."/>
            <person name="Clum A."/>
            <person name="Lindquist E."/>
            <person name="Daum C."/>
            <person name="Ramamoorthy G.K."/>
            <person name="Gryganskyi A."/>
            <person name="Culley D."/>
            <person name="Magnuson J.K."/>
            <person name="James T.Y."/>
            <person name="O'Malley M.A."/>
            <person name="Stajich J.E."/>
            <person name="Spatafora J.W."/>
            <person name="Visel A."/>
            <person name="Grigoriev I.V."/>
        </authorList>
    </citation>
    <scope>NUCLEOTIDE SEQUENCE [LARGE SCALE GENOMIC DNA]</scope>
    <source>
        <strain evidence="3 4">NRRL 2496</strain>
    </source>
</reference>
<dbReference type="InterPro" id="IPR006015">
    <property type="entry name" value="Universal_stress_UspA"/>
</dbReference>
<accession>A0A1X2HUY5</accession>
<comment type="caution">
    <text evidence="3">The sequence shown here is derived from an EMBL/GenBank/DDBJ whole genome shotgun (WGS) entry which is preliminary data.</text>
</comment>
<dbReference type="EMBL" id="MCGN01000001">
    <property type="protein sequence ID" value="ORZ03294.1"/>
    <property type="molecule type" value="Genomic_DNA"/>
</dbReference>
<dbReference type="Proteomes" id="UP000242180">
    <property type="component" value="Unassembled WGS sequence"/>
</dbReference>
<organism evidence="3 4">
    <name type="scientific">Syncephalastrum racemosum</name>
    <name type="common">Filamentous fungus</name>
    <dbReference type="NCBI Taxonomy" id="13706"/>
    <lineage>
        <taxon>Eukaryota</taxon>
        <taxon>Fungi</taxon>
        <taxon>Fungi incertae sedis</taxon>
        <taxon>Mucoromycota</taxon>
        <taxon>Mucoromycotina</taxon>
        <taxon>Mucoromycetes</taxon>
        <taxon>Mucorales</taxon>
        <taxon>Syncephalastraceae</taxon>
        <taxon>Syncephalastrum</taxon>
    </lineage>
</organism>
<evidence type="ECO:0000313" key="4">
    <source>
        <dbReference type="Proteomes" id="UP000242180"/>
    </source>
</evidence>
<dbReference type="PRINTS" id="PR01438">
    <property type="entry name" value="UNVRSLSTRESS"/>
</dbReference>
<dbReference type="STRING" id="13706.A0A1X2HUY5"/>
<dbReference type="PANTHER" id="PTHR31964">
    <property type="entry name" value="ADENINE NUCLEOTIDE ALPHA HYDROLASES-LIKE SUPERFAMILY PROTEIN"/>
    <property type="match status" value="1"/>
</dbReference>
<dbReference type="AlphaFoldDB" id="A0A1X2HUY5"/>
<dbReference type="Pfam" id="PF00582">
    <property type="entry name" value="Usp"/>
    <property type="match status" value="1"/>
</dbReference>
<evidence type="ECO:0000259" key="2">
    <source>
        <dbReference type="Pfam" id="PF00582"/>
    </source>
</evidence>
<gene>
    <name evidence="3" type="ORF">BCR43DRAFT_483083</name>
</gene>
<dbReference type="OrthoDB" id="843225at2759"/>
<dbReference type="OMA" id="CAKHVEC"/>
<name>A0A1X2HUY5_SYNRA</name>